<dbReference type="KEGG" id="mbr:MONBRDRAFT_36121"/>
<comment type="subcellular location">
    <subcellularLocation>
        <location evidence="1">Mitochondrion</location>
    </subcellularLocation>
</comment>
<proteinExistence type="inferred from homology"/>
<evidence type="ECO:0000313" key="7">
    <source>
        <dbReference type="Proteomes" id="UP000001357"/>
    </source>
</evidence>
<evidence type="ECO:0000313" key="6">
    <source>
        <dbReference type="EMBL" id="EDQ91441.1"/>
    </source>
</evidence>
<evidence type="ECO:0000256" key="3">
    <source>
        <dbReference type="ARBA" id="ARBA00035647"/>
    </source>
</evidence>
<dbReference type="PANTHER" id="PTHR32035:SF3">
    <property type="entry name" value="SMALL RIBOSOMAL SUBUNIT PROTEIN MS38"/>
    <property type="match status" value="1"/>
</dbReference>
<dbReference type="PANTHER" id="PTHR32035">
    <property type="entry name" value="AURORA KINASE A-INTERACTING PROTEIN"/>
    <property type="match status" value="1"/>
</dbReference>
<dbReference type="AlphaFoldDB" id="A9UT70"/>
<evidence type="ECO:0000256" key="2">
    <source>
        <dbReference type="ARBA" id="ARBA00023128"/>
    </source>
</evidence>
<sequence length="204" mass="22990">MAMTALSAGLAAAGRAAARRGLGLGNQATGPATLATRFAALHRSWHHQVPEVTRSNLQPVSRLAAVINMQTAPRSYDFFDAVEPEGAPTELPPYLLSKTDQPLRLACDLDRRRYEQAWNQEAEHLMPSFQLQHQVVLQAEEASLDAEHRLAAPAPSTMVEPETADLDDRTIQASSVLKKRRRKMKRHKYKKWRKKMRSVLKKYK</sequence>
<dbReference type="GeneID" id="5888965"/>
<evidence type="ECO:0000256" key="4">
    <source>
        <dbReference type="ARBA" id="ARBA00035682"/>
    </source>
</evidence>
<dbReference type="RefSeq" id="XP_001743863.1">
    <property type="nucleotide sequence ID" value="XM_001743811.1"/>
</dbReference>
<feature type="domain" description="Ribosomal protein mS38 C-terminal" evidence="5">
    <location>
        <begin position="172"/>
        <end position="204"/>
    </location>
</feature>
<organism evidence="6 7">
    <name type="scientific">Monosiga brevicollis</name>
    <name type="common">Choanoflagellate</name>
    <dbReference type="NCBI Taxonomy" id="81824"/>
    <lineage>
        <taxon>Eukaryota</taxon>
        <taxon>Choanoflagellata</taxon>
        <taxon>Craspedida</taxon>
        <taxon>Salpingoecidae</taxon>
        <taxon>Monosiga</taxon>
    </lineage>
</organism>
<dbReference type="InterPro" id="IPR013177">
    <property type="entry name" value="Ribosomal_mS38_C"/>
</dbReference>
<dbReference type="GO" id="GO:0005739">
    <property type="term" value="C:mitochondrion"/>
    <property type="evidence" value="ECO:0000318"/>
    <property type="project" value="GO_Central"/>
</dbReference>
<comment type="similarity">
    <text evidence="3">Belongs to the mitochondrion-specific ribosomal protein mS38 family.</text>
</comment>
<gene>
    <name evidence="6" type="ORF">MONBRDRAFT_36121</name>
</gene>
<keyword evidence="2" id="KW-0496">Mitochondrion</keyword>
<evidence type="ECO:0000259" key="5">
    <source>
        <dbReference type="SMART" id="SM01155"/>
    </source>
</evidence>
<protein>
    <recommendedName>
        <fullName evidence="4">Small ribosomal subunit protein mS38</fullName>
    </recommendedName>
</protein>
<dbReference type="Pfam" id="PF08213">
    <property type="entry name" value="COX24_C"/>
    <property type="match status" value="1"/>
</dbReference>
<accession>A9UT70</accession>
<evidence type="ECO:0000256" key="1">
    <source>
        <dbReference type="ARBA" id="ARBA00004173"/>
    </source>
</evidence>
<keyword evidence="7" id="KW-1185">Reference proteome</keyword>
<dbReference type="Proteomes" id="UP000001357">
    <property type="component" value="Unassembled WGS sequence"/>
</dbReference>
<dbReference type="SMART" id="SM01155">
    <property type="entry name" value="DUF1713"/>
    <property type="match status" value="1"/>
</dbReference>
<reference evidence="6 7" key="1">
    <citation type="journal article" date="2008" name="Nature">
        <title>The genome of the choanoflagellate Monosiga brevicollis and the origin of metazoans.</title>
        <authorList>
            <consortium name="JGI Sequencing"/>
            <person name="King N."/>
            <person name="Westbrook M.J."/>
            <person name="Young S.L."/>
            <person name="Kuo A."/>
            <person name="Abedin M."/>
            <person name="Chapman J."/>
            <person name="Fairclough S."/>
            <person name="Hellsten U."/>
            <person name="Isogai Y."/>
            <person name="Letunic I."/>
            <person name="Marr M."/>
            <person name="Pincus D."/>
            <person name="Putnam N."/>
            <person name="Rokas A."/>
            <person name="Wright K.J."/>
            <person name="Zuzow R."/>
            <person name="Dirks W."/>
            <person name="Good M."/>
            <person name="Goodstein D."/>
            <person name="Lemons D."/>
            <person name="Li W."/>
            <person name="Lyons J.B."/>
            <person name="Morris A."/>
            <person name="Nichols S."/>
            <person name="Richter D.J."/>
            <person name="Salamov A."/>
            <person name="Bork P."/>
            <person name="Lim W.A."/>
            <person name="Manning G."/>
            <person name="Miller W.T."/>
            <person name="McGinnis W."/>
            <person name="Shapiro H."/>
            <person name="Tjian R."/>
            <person name="Grigoriev I.V."/>
            <person name="Rokhsar D."/>
        </authorList>
    </citation>
    <scope>NUCLEOTIDE SEQUENCE [LARGE SCALE GENOMIC DNA]</scope>
    <source>
        <strain evidence="7">MX1 / ATCC 50154</strain>
    </source>
</reference>
<name>A9UT70_MONBE</name>
<dbReference type="EMBL" id="CH991545">
    <property type="protein sequence ID" value="EDQ91441.1"/>
    <property type="molecule type" value="Genomic_DNA"/>
</dbReference>
<dbReference type="InParanoid" id="A9UT70"/>